<feature type="domain" description="Helitron helicase-like" evidence="2">
    <location>
        <begin position="244"/>
        <end position="358"/>
    </location>
</feature>
<dbReference type="EMBL" id="JPDN02000062">
    <property type="protein sequence ID" value="PON20712.1"/>
    <property type="molecule type" value="Genomic_DNA"/>
</dbReference>
<accession>A0A2P4Z8W2</accession>
<dbReference type="GeneID" id="29990716"/>
<keyword evidence="4" id="KW-1185">Reference proteome</keyword>
<sequence>MPQRLQPRILLLIKRPRAVKLCFLPHTAAYGIIITNPIVVTSTVTLILSDSRRPQRYSSRGNPTIEHEQGGEPASINPEFAGDLSAIAISTADRRLLDGWQEALDGHQMEKCPRCQQRWFNMNMRKGLLVELVEEVDIEDVPSGEIADEGDIEQAAVPNFVAKQQDINAFRSLLGSQPQSQPGHVPVVPGTQRPYIEMPAIRSTPLSEFNRSQALLSLAFPTLYPRGEADFIAPRQRSITYSRYIEHAMKWHDGRFARHPRFRYTVFNTLMRSQVNSRSSFFVKRSGGQSVPVNVEQLRAAFNDDMPESCALLNKVVRHSASLRGTRAFWEGRRNQLEAHVQALGCPRVFITDLQPGDIDEPTLFELYAMHSKGVACLMIKQAELGWSKDNKVLDAVDAVIEGVVTVSKLKTPVQTDVANGTTTTEHTTPMRIATRSATREILQPPAQATAPSEAATTPRVIEQQVTTPAKPLSSFLQKRFSITDYWFRYEWQARGEHSCSRSILGLKRPVARPSAQRHKCTEAYCLRRRRLPNGQVSEDKSCRFFFPRTSHSRPHVTFTINPQYLIFDGVCNDSFLNSYNRSVALRWRANHDISPCTLTHAVISYIAKYCSKAEPRTQSYSDIAKEILPRVTSGRALTSFVARFMNKLVAKRDWSAMELSHLLLNLPLQVSSRVVQNVDCRPMLQDHIRDTVIGGEIRPGQSIYQKYLGRSQEWVQLSYFDFLTKVNYSRLPWHYYSAPDRVLNYFPRYKPYKDHPNFEDFCCVKLALHHPHSSVGDVKVVEDTPFDTYAEACAHCREVYANVHPEDYYCDLPAPDDDLFEPGPLEEDIEPDDWEQLAAQLPQRDADTEDIELLGNRDIDILFD</sequence>
<evidence type="ECO:0000256" key="1">
    <source>
        <dbReference type="SAM" id="MobiDB-lite"/>
    </source>
</evidence>
<dbReference type="STRING" id="398673.A0A2P4Z8W2"/>
<evidence type="ECO:0000313" key="4">
    <source>
        <dbReference type="Proteomes" id="UP000054821"/>
    </source>
</evidence>
<feature type="region of interest" description="Disordered" evidence="1">
    <location>
        <begin position="52"/>
        <end position="74"/>
    </location>
</feature>
<dbReference type="Pfam" id="PF14214">
    <property type="entry name" value="Helitron_like_N"/>
    <property type="match status" value="1"/>
</dbReference>
<organism evidence="3 4">
    <name type="scientific">Trichoderma gamsii</name>
    <dbReference type="NCBI Taxonomy" id="398673"/>
    <lineage>
        <taxon>Eukaryota</taxon>
        <taxon>Fungi</taxon>
        <taxon>Dikarya</taxon>
        <taxon>Ascomycota</taxon>
        <taxon>Pezizomycotina</taxon>
        <taxon>Sordariomycetes</taxon>
        <taxon>Hypocreomycetidae</taxon>
        <taxon>Hypocreales</taxon>
        <taxon>Hypocreaceae</taxon>
        <taxon>Trichoderma</taxon>
    </lineage>
</organism>
<dbReference type="Proteomes" id="UP000054821">
    <property type="component" value="Unassembled WGS sequence"/>
</dbReference>
<dbReference type="RefSeq" id="XP_018656166.1">
    <property type="nucleotide sequence ID" value="XM_018810633.1"/>
</dbReference>
<protein>
    <recommendedName>
        <fullName evidence="2">Helitron helicase-like domain-containing protein</fullName>
    </recommendedName>
</protein>
<evidence type="ECO:0000259" key="2">
    <source>
        <dbReference type="Pfam" id="PF14214"/>
    </source>
</evidence>
<reference evidence="3 4" key="1">
    <citation type="journal article" date="2016" name="Genome Announc.">
        <title>Draft Whole-Genome Sequence of Trichoderma gamsii T6085, a Promising Biocontrol Agent of Fusarium Head Blight on Wheat.</title>
        <authorList>
            <person name="Baroncelli R."/>
            <person name="Zapparata A."/>
            <person name="Piaggeschi G."/>
            <person name="Sarrocco S."/>
            <person name="Vannacci G."/>
        </authorList>
    </citation>
    <scope>NUCLEOTIDE SEQUENCE [LARGE SCALE GENOMIC DNA]</scope>
    <source>
        <strain evidence="3 4">T6085</strain>
    </source>
</reference>
<dbReference type="InterPro" id="IPR025476">
    <property type="entry name" value="Helitron_helicase-like"/>
</dbReference>
<dbReference type="AlphaFoldDB" id="A0A2P4Z8W2"/>
<name>A0A2P4Z8W2_9HYPO</name>
<comment type="caution">
    <text evidence="3">The sequence shown here is derived from an EMBL/GenBank/DDBJ whole genome shotgun (WGS) entry which is preliminary data.</text>
</comment>
<evidence type="ECO:0000313" key="3">
    <source>
        <dbReference type="EMBL" id="PON20712.1"/>
    </source>
</evidence>
<proteinExistence type="predicted"/>
<gene>
    <name evidence="3" type="ORF">TGAM01_v210402</name>
</gene>